<evidence type="ECO:0000256" key="1">
    <source>
        <dbReference type="ARBA" id="ARBA00005771"/>
    </source>
</evidence>
<keyword evidence="2" id="KW-0808">Transferase</keyword>
<evidence type="ECO:0000313" key="5">
    <source>
        <dbReference type="Proteomes" id="UP000821853"/>
    </source>
</evidence>
<dbReference type="OMA" id="ITTYHEF"/>
<dbReference type="VEuPathDB" id="VectorBase:HLOH_059095"/>
<comment type="similarity">
    <text evidence="1">Belongs to the sulfotransferase 1 family.</text>
</comment>
<reference evidence="4 5" key="1">
    <citation type="journal article" date="2020" name="Cell">
        <title>Large-Scale Comparative Analyses of Tick Genomes Elucidate Their Genetic Diversity and Vector Capacities.</title>
        <authorList>
            <consortium name="Tick Genome and Microbiome Consortium (TIGMIC)"/>
            <person name="Jia N."/>
            <person name="Wang J."/>
            <person name="Shi W."/>
            <person name="Du L."/>
            <person name="Sun Y."/>
            <person name="Zhan W."/>
            <person name="Jiang J.F."/>
            <person name="Wang Q."/>
            <person name="Zhang B."/>
            <person name="Ji P."/>
            <person name="Bell-Sakyi L."/>
            <person name="Cui X.M."/>
            <person name="Yuan T.T."/>
            <person name="Jiang B.G."/>
            <person name="Yang W.F."/>
            <person name="Lam T.T."/>
            <person name="Chang Q.C."/>
            <person name="Ding S.J."/>
            <person name="Wang X.J."/>
            <person name="Zhu J.G."/>
            <person name="Ruan X.D."/>
            <person name="Zhao L."/>
            <person name="Wei J.T."/>
            <person name="Ye R.Z."/>
            <person name="Que T.C."/>
            <person name="Du C.H."/>
            <person name="Zhou Y.H."/>
            <person name="Cheng J.X."/>
            <person name="Dai P.F."/>
            <person name="Guo W.B."/>
            <person name="Han X.H."/>
            <person name="Huang E.J."/>
            <person name="Li L.F."/>
            <person name="Wei W."/>
            <person name="Gao Y.C."/>
            <person name="Liu J.Z."/>
            <person name="Shao H.Z."/>
            <person name="Wang X."/>
            <person name="Wang C.C."/>
            <person name="Yang T.C."/>
            <person name="Huo Q.B."/>
            <person name="Li W."/>
            <person name="Chen H.Y."/>
            <person name="Chen S.E."/>
            <person name="Zhou L.G."/>
            <person name="Ni X.B."/>
            <person name="Tian J.H."/>
            <person name="Sheng Y."/>
            <person name="Liu T."/>
            <person name="Pan Y.S."/>
            <person name="Xia L.Y."/>
            <person name="Li J."/>
            <person name="Zhao F."/>
            <person name="Cao W.C."/>
        </authorList>
    </citation>
    <scope>NUCLEOTIDE SEQUENCE [LARGE SCALE GENOMIC DNA]</scope>
    <source>
        <strain evidence="4">HaeL-2018</strain>
    </source>
</reference>
<dbReference type="Pfam" id="PF00685">
    <property type="entry name" value="Sulfotransfer_1"/>
    <property type="match status" value="1"/>
</dbReference>
<dbReference type="InterPro" id="IPR027417">
    <property type="entry name" value="P-loop_NTPase"/>
</dbReference>
<dbReference type="GO" id="GO:0008146">
    <property type="term" value="F:sulfotransferase activity"/>
    <property type="evidence" value="ECO:0007669"/>
    <property type="project" value="InterPro"/>
</dbReference>
<evidence type="ECO:0000256" key="2">
    <source>
        <dbReference type="ARBA" id="ARBA00022679"/>
    </source>
</evidence>
<keyword evidence="5" id="KW-1185">Reference proteome</keyword>
<evidence type="ECO:0000259" key="3">
    <source>
        <dbReference type="Pfam" id="PF00685"/>
    </source>
</evidence>
<comment type="caution">
    <text evidence="4">The sequence shown here is derived from an EMBL/GenBank/DDBJ whole genome shotgun (WGS) entry which is preliminary data.</text>
</comment>
<dbReference type="PANTHER" id="PTHR11783">
    <property type="entry name" value="SULFOTRANSFERASE SULT"/>
    <property type="match status" value="1"/>
</dbReference>
<dbReference type="Gene3D" id="3.40.50.300">
    <property type="entry name" value="P-loop containing nucleotide triphosphate hydrolases"/>
    <property type="match status" value="1"/>
</dbReference>
<proteinExistence type="inferred from homology"/>
<name>A0A9J6GRS6_HAELO</name>
<dbReference type="InterPro" id="IPR000863">
    <property type="entry name" value="Sulfotransferase_dom"/>
</dbReference>
<dbReference type="EMBL" id="JABSTR010000008">
    <property type="protein sequence ID" value="KAH9378114.1"/>
    <property type="molecule type" value="Genomic_DNA"/>
</dbReference>
<feature type="domain" description="Sulfotransferase" evidence="3">
    <location>
        <begin position="37"/>
        <end position="267"/>
    </location>
</feature>
<protein>
    <recommendedName>
        <fullName evidence="3">Sulfotransferase domain-containing protein</fullName>
    </recommendedName>
</protein>
<dbReference type="AlphaFoldDB" id="A0A9J6GRS6"/>
<organism evidence="4 5">
    <name type="scientific">Haemaphysalis longicornis</name>
    <name type="common">Bush tick</name>
    <dbReference type="NCBI Taxonomy" id="44386"/>
    <lineage>
        <taxon>Eukaryota</taxon>
        <taxon>Metazoa</taxon>
        <taxon>Ecdysozoa</taxon>
        <taxon>Arthropoda</taxon>
        <taxon>Chelicerata</taxon>
        <taxon>Arachnida</taxon>
        <taxon>Acari</taxon>
        <taxon>Parasitiformes</taxon>
        <taxon>Ixodida</taxon>
        <taxon>Ixodoidea</taxon>
        <taxon>Ixodidae</taxon>
        <taxon>Haemaphysalinae</taxon>
        <taxon>Haemaphysalis</taxon>
    </lineage>
</organism>
<dbReference type="SUPFAM" id="SSF52540">
    <property type="entry name" value="P-loop containing nucleoside triphosphate hydrolases"/>
    <property type="match status" value="1"/>
</dbReference>
<dbReference type="Proteomes" id="UP000821853">
    <property type="component" value="Unassembled WGS sequence"/>
</dbReference>
<gene>
    <name evidence="4" type="ORF">HPB48_020630</name>
</gene>
<evidence type="ECO:0000313" key="4">
    <source>
        <dbReference type="EMBL" id="KAH9378114.1"/>
    </source>
</evidence>
<sequence length="292" mass="34078">MGTRRPQTQIIDGVRRCLWLDPEIYRTNLAFRASSGDIVQCSFPKSGTHWVQFIIQMILKGGEPITTYVEFLQNMRFIEYVKAEQWTPTLPARCYLTHVPLRAETMNRDAKYVYVARNPWDVCVSLFHQVTNMSVYQFQDGTFDDYFDHLASGYRLKDEPNVFFLTYEELKADTKGAILRLARFLGDEYGSVLEKNEELLQKILEWSTSERMRKIAWAEQYGRVTASCKEGYEGDSTKYGVVRKAKVGDWKQHFTAQQLSRFEKKIRDEGDNASFMQLWKDIREEAIAMSST</sequence>
<dbReference type="OrthoDB" id="205623at2759"/>
<accession>A0A9J6GRS6</accession>